<evidence type="ECO:0000256" key="2">
    <source>
        <dbReference type="ARBA" id="ARBA00005262"/>
    </source>
</evidence>
<comment type="similarity">
    <text evidence="2">Belongs to the chromate ion transporter (CHR) (TC 2.A.51) family.</text>
</comment>
<evidence type="ECO:0000256" key="4">
    <source>
        <dbReference type="ARBA" id="ARBA00022692"/>
    </source>
</evidence>
<protein>
    <recommendedName>
        <fullName evidence="10">Chromate transporter</fullName>
    </recommendedName>
</protein>
<evidence type="ECO:0008006" key="10">
    <source>
        <dbReference type="Google" id="ProtNLM"/>
    </source>
</evidence>
<evidence type="ECO:0000256" key="3">
    <source>
        <dbReference type="ARBA" id="ARBA00022475"/>
    </source>
</evidence>
<evidence type="ECO:0000256" key="1">
    <source>
        <dbReference type="ARBA" id="ARBA00004651"/>
    </source>
</evidence>
<dbReference type="Pfam" id="PF02417">
    <property type="entry name" value="Chromate_transp"/>
    <property type="match status" value="1"/>
</dbReference>
<feature type="transmembrane region" description="Helical" evidence="7">
    <location>
        <begin position="146"/>
        <end position="163"/>
    </location>
</feature>
<gene>
    <name evidence="8" type="ORF">AYJ54_39920</name>
</gene>
<reference evidence="8 9" key="1">
    <citation type="submission" date="2016-03" db="EMBL/GenBank/DDBJ databases">
        <title>Draft Genome Sequence of the Strain BR 10245 (Bradyrhizobium sp.) isolated from nodules of Centrolobium paraense.</title>
        <authorList>
            <person name="Simoes-Araujo J.L.Sr."/>
            <person name="Barauna A.C."/>
            <person name="Silva K."/>
            <person name="Zilli J.E."/>
        </authorList>
    </citation>
    <scope>NUCLEOTIDE SEQUENCE [LARGE SCALE GENOMIC DNA]</scope>
    <source>
        <strain evidence="8 9">BR 10245</strain>
    </source>
</reference>
<dbReference type="InterPro" id="IPR052518">
    <property type="entry name" value="CHR_Transporter"/>
</dbReference>
<evidence type="ECO:0000256" key="7">
    <source>
        <dbReference type="SAM" id="Phobius"/>
    </source>
</evidence>
<feature type="transmembrane region" description="Helical" evidence="7">
    <location>
        <begin position="65"/>
        <end position="89"/>
    </location>
</feature>
<keyword evidence="5 7" id="KW-1133">Transmembrane helix</keyword>
<comment type="caution">
    <text evidence="8">The sequence shown here is derived from an EMBL/GenBank/DDBJ whole genome shotgun (WGS) entry which is preliminary data.</text>
</comment>
<keyword evidence="3" id="KW-1003">Cell membrane</keyword>
<organism evidence="8 9">
    <name type="scientific">Bradyrhizobium centrolobii</name>
    <dbReference type="NCBI Taxonomy" id="1505087"/>
    <lineage>
        <taxon>Bacteria</taxon>
        <taxon>Pseudomonadati</taxon>
        <taxon>Pseudomonadota</taxon>
        <taxon>Alphaproteobacteria</taxon>
        <taxon>Hyphomicrobiales</taxon>
        <taxon>Nitrobacteraceae</taxon>
        <taxon>Bradyrhizobium</taxon>
    </lineage>
</organism>
<dbReference type="GO" id="GO:0015109">
    <property type="term" value="F:chromate transmembrane transporter activity"/>
    <property type="evidence" value="ECO:0007669"/>
    <property type="project" value="InterPro"/>
</dbReference>
<keyword evidence="6 7" id="KW-0472">Membrane</keyword>
<sequence>MFAYLSLLTVGGGMAAYPEMKTLTVDVHQWLTSPQLVHLYSVGQLAPGPNMMMIVPIGDWVGGPLGAILVLIAFFGPTAVLTFAVGRFWTKLETWPWRTSIQQGLAPVSIGLLLAGCFTLAKSAVFGLETAAIAAGVLLILLQTKINPALLVLGGAVIGVLSLE</sequence>
<dbReference type="AlphaFoldDB" id="A0A176Z6V4"/>
<evidence type="ECO:0000256" key="5">
    <source>
        <dbReference type="ARBA" id="ARBA00022989"/>
    </source>
</evidence>
<name>A0A176Z6V4_9BRAD</name>
<feature type="transmembrane region" description="Helical" evidence="7">
    <location>
        <begin position="110"/>
        <end position="140"/>
    </location>
</feature>
<keyword evidence="4 7" id="KW-0812">Transmembrane</keyword>
<dbReference type="STRING" id="1505087.AYJ54_39920"/>
<dbReference type="InterPro" id="IPR003370">
    <property type="entry name" value="Chromate_transpt"/>
</dbReference>
<dbReference type="EMBL" id="LUUB01000022">
    <property type="protein sequence ID" value="OAF15535.1"/>
    <property type="molecule type" value="Genomic_DNA"/>
</dbReference>
<dbReference type="PANTHER" id="PTHR43663:SF1">
    <property type="entry name" value="CHROMATE TRANSPORTER"/>
    <property type="match status" value="1"/>
</dbReference>
<keyword evidence="9" id="KW-1185">Reference proteome</keyword>
<dbReference type="PANTHER" id="PTHR43663">
    <property type="entry name" value="CHROMATE TRANSPORT PROTEIN-RELATED"/>
    <property type="match status" value="1"/>
</dbReference>
<accession>A0A176Z6V4</accession>
<comment type="subcellular location">
    <subcellularLocation>
        <location evidence="1">Cell membrane</location>
        <topology evidence="1">Multi-pass membrane protein</topology>
    </subcellularLocation>
</comment>
<dbReference type="Proteomes" id="UP000076959">
    <property type="component" value="Unassembled WGS sequence"/>
</dbReference>
<evidence type="ECO:0000313" key="9">
    <source>
        <dbReference type="Proteomes" id="UP000076959"/>
    </source>
</evidence>
<dbReference type="GO" id="GO:0005886">
    <property type="term" value="C:plasma membrane"/>
    <property type="evidence" value="ECO:0007669"/>
    <property type="project" value="UniProtKB-SubCell"/>
</dbReference>
<proteinExistence type="inferred from homology"/>
<evidence type="ECO:0000256" key="6">
    <source>
        <dbReference type="ARBA" id="ARBA00023136"/>
    </source>
</evidence>
<evidence type="ECO:0000313" key="8">
    <source>
        <dbReference type="EMBL" id="OAF15535.1"/>
    </source>
</evidence>